<dbReference type="EMBL" id="BJNQ01000018">
    <property type="protein sequence ID" value="GEC76315.1"/>
    <property type="molecule type" value="Genomic_DNA"/>
</dbReference>
<reference evidence="3 4" key="1">
    <citation type="submission" date="2019-06" db="EMBL/GenBank/DDBJ databases">
        <title>Whole genome shotgun sequence of Microbacterium liquefaciens NBRC 15037.</title>
        <authorList>
            <person name="Hosoyama A."/>
            <person name="Uohara A."/>
            <person name="Ohji S."/>
            <person name="Ichikawa N."/>
        </authorList>
    </citation>
    <scope>NUCLEOTIDE SEQUENCE [LARGE SCALE GENOMIC DNA]</scope>
    <source>
        <strain evidence="3 4">NBRC 15037</strain>
    </source>
</reference>
<comment type="caution">
    <text evidence="3">The sequence shown here is derived from an EMBL/GenBank/DDBJ whole genome shotgun (WGS) entry which is preliminary data.</text>
</comment>
<proteinExistence type="predicted"/>
<accession>A0A4Y4B6S5</accession>
<dbReference type="GO" id="GO:0016787">
    <property type="term" value="F:hydrolase activity"/>
    <property type="evidence" value="ECO:0007669"/>
    <property type="project" value="InterPro"/>
</dbReference>
<dbReference type="InterPro" id="IPR029058">
    <property type="entry name" value="AB_hydrolase_fold"/>
</dbReference>
<dbReference type="Gene3D" id="3.40.50.1820">
    <property type="entry name" value="alpha/beta hydrolase"/>
    <property type="match status" value="1"/>
</dbReference>
<feature type="compositionally biased region" description="Low complexity" evidence="1">
    <location>
        <begin position="292"/>
        <end position="305"/>
    </location>
</feature>
<organism evidence="3 4">
    <name type="scientific">Microbacterium maritypicum</name>
    <name type="common">Microbacterium liquefaciens</name>
    <dbReference type="NCBI Taxonomy" id="33918"/>
    <lineage>
        <taxon>Bacteria</taxon>
        <taxon>Bacillati</taxon>
        <taxon>Actinomycetota</taxon>
        <taxon>Actinomycetes</taxon>
        <taxon>Micrococcales</taxon>
        <taxon>Microbacteriaceae</taxon>
        <taxon>Microbacterium</taxon>
    </lineage>
</organism>
<evidence type="ECO:0000256" key="1">
    <source>
        <dbReference type="SAM" id="MobiDB-lite"/>
    </source>
</evidence>
<dbReference type="Proteomes" id="UP000317410">
    <property type="component" value="Unassembled WGS sequence"/>
</dbReference>
<feature type="region of interest" description="Disordered" evidence="1">
    <location>
        <begin position="292"/>
        <end position="317"/>
    </location>
</feature>
<dbReference type="Pfam" id="PF02129">
    <property type="entry name" value="Peptidase_S15"/>
    <property type="match status" value="1"/>
</dbReference>
<dbReference type="InterPro" id="IPR000383">
    <property type="entry name" value="Xaa-Pro-like_dom"/>
</dbReference>
<protein>
    <recommendedName>
        <fullName evidence="2">Xaa-Pro dipeptidyl-peptidase-like domain-containing protein</fullName>
    </recommendedName>
</protein>
<dbReference type="Gene3D" id="1.10.3020.10">
    <property type="entry name" value="alpha-amino acid ester hydrolase ( Helical cap domain)"/>
    <property type="match status" value="1"/>
</dbReference>
<name>A0A4Y4B6S5_MICMQ</name>
<dbReference type="SUPFAM" id="SSF53474">
    <property type="entry name" value="alpha/beta-Hydrolases"/>
    <property type="match status" value="1"/>
</dbReference>
<sequence length="333" mass="36692">MTPPRDARLHTVVADDGALLRGWAWEPAEPRGVVIIRTPYGAWRHGDTARAWTGRGYRCVIHDVRGRHSSDGEWHPYLAERSDGRAVVEAVRAENPGLPLVLSGGSYAAHTALEAARAADVDALVLLVPALGLAETAWDENGRPHLRHRIGWWHQHGRGARSQPPLTDEELAARVARATEVGVHRAAEEWGWSRVALSGWRRLWSAPAVDLDRAYGALRAPLLLIRGDHDFFFADAGRLAAAWRGPVHLVDGPWGHRLAADIDDDEVRSRLRRAGGIGRVLDSWLAENGLPAEESAPVSAPASTAREQGPPVLRRTRSAFEPDTGRWRYERTA</sequence>
<feature type="domain" description="Xaa-Pro dipeptidyl-peptidase-like" evidence="2">
    <location>
        <begin position="16"/>
        <end position="256"/>
    </location>
</feature>
<gene>
    <name evidence="3" type="ORF">MLI01_24600</name>
</gene>
<evidence type="ECO:0000259" key="2">
    <source>
        <dbReference type="Pfam" id="PF02129"/>
    </source>
</evidence>
<dbReference type="RefSeq" id="WP_141387250.1">
    <property type="nucleotide sequence ID" value="NZ_BJNQ01000018.1"/>
</dbReference>
<evidence type="ECO:0000313" key="3">
    <source>
        <dbReference type="EMBL" id="GEC76315.1"/>
    </source>
</evidence>
<dbReference type="AlphaFoldDB" id="A0A4Y4B6S5"/>
<evidence type="ECO:0000313" key="4">
    <source>
        <dbReference type="Proteomes" id="UP000317410"/>
    </source>
</evidence>